<dbReference type="EC" id="2.7.7.102" evidence="3"/>
<feature type="non-terminal residue" evidence="6">
    <location>
        <position position="1"/>
    </location>
</feature>
<dbReference type="OrthoDB" id="5988181at2759"/>
<dbReference type="AlphaFoldDB" id="X6NIS7"/>
<dbReference type="PANTHER" id="PTHR31399:SF0">
    <property type="entry name" value="DNA-DIRECTED PRIMASE_POLYMERASE PROTEIN"/>
    <property type="match status" value="1"/>
</dbReference>
<organism evidence="6 7">
    <name type="scientific">Reticulomyxa filosa</name>
    <dbReference type="NCBI Taxonomy" id="46433"/>
    <lineage>
        <taxon>Eukaryota</taxon>
        <taxon>Sar</taxon>
        <taxon>Rhizaria</taxon>
        <taxon>Retaria</taxon>
        <taxon>Foraminifera</taxon>
        <taxon>Monothalamids</taxon>
        <taxon>Reticulomyxidae</taxon>
        <taxon>Reticulomyxa</taxon>
    </lineage>
</organism>
<name>X6NIS7_RETFI</name>
<dbReference type="GO" id="GO:0009411">
    <property type="term" value="P:response to UV"/>
    <property type="evidence" value="ECO:0007669"/>
    <property type="project" value="TreeGrafter"/>
</dbReference>
<comment type="catalytic activity">
    <reaction evidence="4">
        <text>DNA(n) + a 2'-deoxyribonucleoside 5'-triphosphate = DNA(n+1) + diphosphate</text>
        <dbReference type="Rhea" id="RHEA:22508"/>
        <dbReference type="Rhea" id="RHEA-COMP:17339"/>
        <dbReference type="Rhea" id="RHEA-COMP:17340"/>
        <dbReference type="ChEBI" id="CHEBI:33019"/>
        <dbReference type="ChEBI" id="CHEBI:61560"/>
        <dbReference type="ChEBI" id="CHEBI:173112"/>
        <dbReference type="EC" id="2.7.7.7"/>
    </reaction>
    <physiologicalReaction direction="left-to-right" evidence="4">
        <dbReference type="Rhea" id="RHEA:22509"/>
    </physiologicalReaction>
</comment>
<evidence type="ECO:0000256" key="5">
    <source>
        <dbReference type="SAM" id="MobiDB-lite"/>
    </source>
</evidence>
<dbReference type="GO" id="GO:0003682">
    <property type="term" value="F:chromatin binding"/>
    <property type="evidence" value="ECO:0007669"/>
    <property type="project" value="TreeGrafter"/>
</dbReference>
<dbReference type="EMBL" id="ASPP01008270">
    <property type="protein sequence ID" value="ETO25808.1"/>
    <property type="molecule type" value="Genomic_DNA"/>
</dbReference>
<reference evidence="6 7" key="1">
    <citation type="journal article" date="2013" name="Curr. Biol.">
        <title>The Genome of the Foraminiferan Reticulomyxa filosa.</title>
        <authorList>
            <person name="Glockner G."/>
            <person name="Hulsmann N."/>
            <person name="Schleicher M."/>
            <person name="Noegel A.A."/>
            <person name="Eichinger L."/>
            <person name="Gallinger C."/>
            <person name="Pawlowski J."/>
            <person name="Sierra R."/>
            <person name="Euteneuer U."/>
            <person name="Pillet L."/>
            <person name="Moustafa A."/>
            <person name="Platzer M."/>
            <person name="Groth M."/>
            <person name="Szafranski K."/>
            <person name="Schliwa M."/>
        </authorList>
    </citation>
    <scope>NUCLEOTIDE SEQUENCE [LARGE SCALE GENOMIC DNA]</scope>
</reference>
<gene>
    <name evidence="6" type="ORF">RFI_11330</name>
</gene>
<evidence type="ECO:0000313" key="7">
    <source>
        <dbReference type="Proteomes" id="UP000023152"/>
    </source>
</evidence>
<evidence type="ECO:0000256" key="1">
    <source>
        <dbReference type="ARBA" id="ARBA00026139"/>
    </source>
</evidence>
<accession>X6NIS7</accession>
<dbReference type="GO" id="GO:0042276">
    <property type="term" value="P:error-prone translesion synthesis"/>
    <property type="evidence" value="ECO:0007669"/>
    <property type="project" value="InterPro"/>
</dbReference>
<evidence type="ECO:0000256" key="2">
    <source>
        <dbReference type="ARBA" id="ARBA00044677"/>
    </source>
</evidence>
<sequence length="190" mass="22461">EFIKEWGVDTAPWVKELPRPLHKEETQNTIDSPKHRMRITKWKLHKNKNNQITHIWYSVVGNRFCMNKKRWHKSNGIYFVISLDKCELRQKCFDVECKGFESPPVQIPSYILEEQNDLFDLQLIDMCEKIEQQSNKSLDNDNRSDMYLSNDASPTKRNLAAMFDDEDINSQPENQAFCAHQSKRQKVIGE</sequence>
<dbReference type="Proteomes" id="UP000023152">
    <property type="component" value="Unassembled WGS sequence"/>
</dbReference>
<evidence type="ECO:0000313" key="6">
    <source>
        <dbReference type="EMBL" id="ETO25808.1"/>
    </source>
</evidence>
<feature type="region of interest" description="Disordered" evidence="5">
    <location>
        <begin position="134"/>
        <end position="153"/>
    </location>
</feature>
<comment type="catalytic activity">
    <reaction evidence="2">
        <text>ssDNA + n NTP = ssDNA/pppN(pN)n-1 hybrid + (n-1) diphosphate.</text>
        <dbReference type="EC" id="2.7.7.102"/>
    </reaction>
</comment>
<keyword evidence="7" id="KW-1185">Reference proteome</keyword>
<dbReference type="GO" id="GO:0003887">
    <property type="term" value="F:DNA-directed DNA polymerase activity"/>
    <property type="evidence" value="ECO:0007669"/>
    <property type="project" value="UniProtKB-EC"/>
</dbReference>
<dbReference type="GO" id="GO:0005634">
    <property type="term" value="C:nucleus"/>
    <property type="evidence" value="ECO:0007669"/>
    <property type="project" value="TreeGrafter"/>
</dbReference>
<protein>
    <recommendedName>
        <fullName evidence="1">DNA-directed primase/polymerase protein</fullName>
        <ecNumber evidence="3">2.7.7.102</ecNumber>
    </recommendedName>
</protein>
<evidence type="ECO:0000256" key="4">
    <source>
        <dbReference type="ARBA" id="ARBA00047303"/>
    </source>
</evidence>
<dbReference type="PANTHER" id="PTHR31399">
    <property type="entry name" value="DNA-DIRECTED PRIMASE / POLYMERASE PROTEIN"/>
    <property type="match status" value="1"/>
</dbReference>
<dbReference type="InterPro" id="IPR044917">
    <property type="entry name" value="PRIMPOL"/>
</dbReference>
<dbReference type="GO" id="GO:0005759">
    <property type="term" value="C:mitochondrial matrix"/>
    <property type="evidence" value="ECO:0007669"/>
    <property type="project" value="TreeGrafter"/>
</dbReference>
<comment type="caution">
    <text evidence="6">The sequence shown here is derived from an EMBL/GenBank/DDBJ whole genome shotgun (WGS) entry which is preliminary data.</text>
</comment>
<evidence type="ECO:0000256" key="3">
    <source>
        <dbReference type="ARBA" id="ARBA00044768"/>
    </source>
</evidence>
<dbReference type="GO" id="GO:0006264">
    <property type="term" value="P:mitochondrial DNA replication"/>
    <property type="evidence" value="ECO:0007669"/>
    <property type="project" value="TreeGrafter"/>
</dbReference>
<proteinExistence type="predicted"/>
<dbReference type="GO" id="GO:0031297">
    <property type="term" value="P:replication fork processing"/>
    <property type="evidence" value="ECO:0007669"/>
    <property type="project" value="TreeGrafter"/>
</dbReference>
<dbReference type="Pfam" id="PF03121">
    <property type="entry name" value="Herpes_UL52"/>
    <property type="match status" value="1"/>
</dbReference>